<dbReference type="PANTHER" id="PTHR42085:SF1">
    <property type="entry name" value="F-BOX DOMAIN-CONTAINING PROTEIN"/>
    <property type="match status" value="1"/>
</dbReference>
<feature type="compositionally biased region" description="Basic and acidic residues" evidence="1">
    <location>
        <begin position="69"/>
        <end position="83"/>
    </location>
</feature>
<evidence type="ECO:0000313" key="3">
    <source>
        <dbReference type="Proteomes" id="UP000800035"/>
    </source>
</evidence>
<evidence type="ECO:0000256" key="1">
    <source>
        <dbReference type="SAM" id="MobiDB-lite"/>
    </source>
</evidence>
<evidence type="ECO:0008006" key="4">
    <source>
        <dbReference type="Google" id="ProtNLM"/>
    </source>
</evidence>
<organism evidence="2 3">
    <name type="scientific">Byssothecium circinans</name>
    <dbReference type="NCBI Taxonomy" id="147558"/>
    <lineage>
        <taxon>Eukaryota</taxon>
        <taxon>Fungi</taxon>
        <taxon>Dikarya</taxon>
        <taxon>Ascomycota</taxon>
        <taxon>Pezizomycotina</taxon>
        <taxon>Dothideomycetes</taxon>
        <taxon>Pleosporomycetidae</taxon>
        <taxon>Pleosporales</taxon>
        <taxon>Massarineae</taxon>
        <taxon>Massarinaceae</taxon>
        <taxon>Byssothecium</taxon>
    </lineage>
</organism>
<reference evidence="2" key="1">
    <citation type="journal article" date="2020" name="Stud. Mycol.">
        <title>101 Dothideomycetes genomes: a test case for predicting lifestyles and emergence of pathogens.</title>
        <authorList>
            <person name="Haridas S."/>
            <person name="Albert R."/>
            <person name="Binder M."/>
            <person name="Bloem J."/>
            <person name="Labutti K."/>
            <person name="Salamov A."/>
            <person name="Andreopoulos B."/>
            <person name="Baker S."/>
            <person name="Barry K."/>
            <person name="Bills G."/>
            <person name="Bluhm B."/>
            <person name="Cannon C."/>
            <person name="Castanera R."/>
            <person name="Culley D."/>
            <person name="Daum C."/>
            <person name="Ezra D."/>
            <person name="Gonzalez J."/>
            <person name="Henrissat B."/>
            <person name="Kuo A."/>
            <person name="Liang C."/>
            <person name="Lipzen A."/>
            <person name="Lutzoni F."/>
            <person name="Magnuson J."/>
            <person name="Mondo S."/>
            <person name="Nolan M."/>
            <person name="Ohm R."/>
            <person name="Pangilinan J."/>
            <person name="Park H.-J."/>
            <person name="Ramirez L."/>
            <person name="Alfaro M."/>
            <person name="Sun H."/>
            <person name="Tritt A."/>
            <person name="Yoshinaga Y."/>
            <person name="Zwiers L.-H."/>
            <person name="Turgeon B."/>
            <person name="Goodwin S."/>
            <person name="Spatafora J."/>
            <person name="Crous P."/>
            <person name="Grigoriev I."/>
        </authorList>
    </citation>
    <scope>NUCLEOTIDE SEQUENCE</scope>
    <source>
        <strain evidence="2">CBS 675.92</strain>
    </source>
</reference>
<name>A0A6A5UKT4_9PLEO</name>
<dbReference type="Proteomes" id="UP000800035">
    <property type="component" value="Unassembled WGS sequence"/>
</dbReference>
<dbReference type="EMBL" id="ML976977">
    <property type="protein sequence ID" value="KAF1963526.1"/>
    <property type="molecule type" value="Genomic_DNA"/>
</dbReference>
<dbReference type="OrthoDB" id="288942at2759"/>
<dbReference type="InterPro" id="IPR038883">
    <property type="entry name" value="AN11006-like"/>
</dbReference>
<proteinExistence type="predicted"/>
<feature type="region of interest" description="Disordered" evidence="1">
    <location>
        <begin position="58"/>
        <end position="83"/>
    </location>
</feature>
<keyword evidence="3" id="KW-1185">Reference proteome</keyword>
<accession>A0A6A5UKT4</accession>
<gene>
    <name evidence="2" type="ORF">CC80DRAFT_486895</name>
</gene>
<evidence type="ECO:0000313" key="2">
    <source>
        <dbReference type="EMBL" id="KAF1963526.1"/>
    </source>
</evidence>
<dbReference type="AlphaFoldDB" id="A0A6A5UKT4"/>
<dbReference type="PANTHER" id="PTHR42085">
    <property type="entry name" value="F-BOX DOMAIN-CONTAINING PROTEIN"/>
    <property type="match status" value="1"/>
</dbReference>
<protein>
    <recommendedName>
        <fullName evidence="4">F-box domain-containing protein</fullName>
    </recommendedName>
</protein>
<sequence length="389" mass="45486">MTCGEEKANCSKDLNNENSNAMEHRNIANELCALNLDEGKNSSMYGLSLNSLRLMASHSRASTEDGEDAGTKEVDTRPRHERNMHSRAMRRALTEITPANSHPQNQSPLFSKLPSEVRNLIFEYAICQTPNYHCPVSGTSHTNRPGHKYKTIIDTSLLHTCRLIYYETRTIPLRSTTHHVYEAPSESFNPADWDHYLFHLSSQSGHNLHHLHTTKWRIPFTFSDHLNEHLHWRKMSWTLCASEWMPEEMGYHFDVSDKLTYVRFPDSCREVNVEFESLQKFPWQRKLLRGVAEKCRETQLTKRNGEKLEIDLDYSMEYTWEGTTWKPAGRADNHWNGDYVTATYHVIRISWREKVAERHYMHYDHLDCLRSSAIEPMSQEDIEKDVESI</sequence>